<evidence type="ECO:0000313" key="3">
    <source>
        <dbReference type="Proteomes" id="UP000196475"/>
    </source>
</evidence>
<dbReference type="InterPro" id="IPR015655">
    <property type="entry name" value="PP2C"/>
</dbReference>
<dbReference type="Gene3D" id="3.60.40.10">
    <property type="entry name" value="PPM-type phosphatase domain"/>
    <property type="match status" value="1"/>
</dbReference>
<dbReference type="Pfam" id="PF13672">
    <property type="entry name" value="PP2C_2"/>
    <property type="match status" value="1"/>
</dbReference>
<comment type="caution">
    <text evidence="2">The sequence shown here is derived from an EMBL/GenBank/DDBJ whole genome shotgun (WGS) entry which is preliminary data.</text>
</comment>
<dbReference type="AlphaFoldDB" id="A0A1Y3PTR9"/>
<dbReference type="InterPro" id="IPR001932">
    <property type="entry name" value="PPM-type_phosphatase-like_dom"/>
</dbReference>
<proteinExistence type="predicted"/>
<sequence length="254" mass="28066">MSGAWRTDVGKVRFVNEDAVYYDERAGEMILAMVADGMGGHQAGDVASRTAIDVIQRELREVTSRTLAMDARNYLEEAILKANQVIYRRAQEDPQLSGMGTTIVVALISVDWGWIAHIGDSRAYAWDSSRLLPITADHSLVNELVKSGQIRADEAIRHPQRNILVRALGTDLKVEVEFNSYQPQPDQLLLLCSDGLTTMLSDEQISQILRGDGTLQDKADRLLNQALEQGGEDNISLILFTPPSTSPDGRSVCR</sequence>
<protein>
    <recommendedName>
        <fullName evidence="1">PPM-type phosphatase domain-containing protein</fullName>
    </recommendedName>
</protein>
<dbReference type="EMBL" id="LZRT01000070">
    <property type="protein sequence ID" value="OUM87719.1"/>
    <property type="molecule type" value="Genomic_DNA"/>
</dbReference>
<gene>
    <name evidence="2" type="ORF">BAA01_12970</name>
</gene>
<name>A0A1Y3PTR9_9BACI</name>
<evidence type="ECO:0000259" key="1">
    <source>
        <dbReference type="PROSITE" id="PS51746"/>
    </source>
</evidence>
<dbReference type="CDD" id="cd00143">
    <property type="entry name" value="PP2Cc"/>
    <property type="match status" value="1"/>
</dbReference>
<dbReference type="InterPro" id="IPR036457">
    <property type="entry name" value="PPM-type-like_dom_sf"/>
</dbReference>
<evidence type="ECO:0000313" key="2">
    <source>
        <dbReference type="EMBL" id="OUM87719.1"/>
    </source>
</evidence>
<dbReference type="SMART" id="SM00331">
    <property type="entry name" value="PP2C_SIG"/>
    <property type="match status" value="1"/>
</dbReference>
<dbReference type="PANTHER" id="PTHR47992">
    <property type="entry name" value="PROTEIN PHOSPHATASE"/>
    <property type="match status" value="1"/>
</dbReference>
<organism evidence="2 3">
    <name type="scientific">Bacillus thermozeamaize</name>
    <dbReference type="NCBI Taxonomy" id="230954"/>
    <lineage>
        <taxon>Bacteria</taxon>
        <taxon>Bacillati</taxon>
        <taxon>Bacillota</taxon>
        <taxon>Bacilli</taxon>
        <taxon>Bacillales</taxon>
        <taxon>Bacillaceae</taxon>
        <taxon>Bacillus</taxon>
    </lineage>
</organism>
<dbReference type="PROSITE" id="PS51746">
    <property type="entry name" value="PPM_2"/>
    <property type="match status" value="1"/>
</dbReference>
<dbReference type="SMART" id="SM00332">
    <property type="entry name" value="PP2Cc"/>
    <property type="match status" value="1"/>
</dbReference>
<dbReference type="NCBIfam" id="NF033484">
    <property type="entry name" value="Stp1_PP2C_phos"/>
    <property type="match status" value="1"/>
</dbReference>
<accession>A0A1Y3PTR9</accession>
<dbReference type="GO" id="GO:0004722">
    <property type="term" value="F:protein serine/threonine phosphatase activity"/>
    <property type="evidence" value="ECO:0007669"/>
    <property type="project" value="InterPro"/>
</dbReference>
<dbReference type="Proteomes" id="UP000196475">
    <property type="component" value="Unassembled WGS sequence"/>
</dbReference>
<feature type="domain" description="PPM-type phosphatase" evidence="1">
    <location>
        <begin position="1"/>
        <end position="242"/>
    </location>
</feature>
<dbReference type="SUPFAM" id="SSF81606">
    <property type="entry name" value="PP2C-like"/>
    <property type="match status" value="1"/>
</dbReference>
<reference evidence="3" key="1">
    <citation type="submission" date="2016-06" db="EMBL/GenBank/DDBJ databases">
        <authorList>
            <person name="Nascimento L."/>
            <person name="Pereira R.V."/>
            <person name="Martins L.F."/>
            <person name="Quaggio R.B."/>
            <person name="Silva A.M."/>
            <person name="Setubal J.C."/>
        </authorList>
    </citation>
    <scope>NUCLEOTIDE SEQUENCE [LARGE SCALE GENOMIC DNA]</scope>
</reference>